<comment type="caution">
    <text evidence="1">The sequence shown here is derived from an EMBL/GenBank/DDBJ whole genome shotgun (WGS) entry which is preliminary data.</text>
</comment>
<keyword evidence="2" id="KW-1185">Reference proteome</keyword>
<evidence type="ECO:0000313" key="1">
    <source>
        <dbReference type="EMBL" id="CAG8855360.1"/>
    </source>
</evidence>
<gene>
    <name evidence="1" type="ORF">GMARGA_LOCUS44181</name>
</gene>
<name>A0ABN7XLF2_GIGMA</name>
<evidence type="ECO:0000313" key="2">
    <source>
        <dbReference type="Proteomes" id="UP000789901"/>
    </source>
</evidence>
<reference evidence="1 2" key="1">
    <citation type="submission" date="2021-06" db="EMBL/GenBank/DDBJ databases">
        <authorList>
            <person name="Kallberg Y."/>
            <person name="Tangrot J."/>
            <person name="Rosling A."/>
        </authorList>
    </citation>
    <scope>NUCLEOTIDE SEQUENCE [LARGE SCALE GENOMIC DNA]</scope>
    <source>
        <strain evidence="1 2">120-4 pot B 10/14</strain>
    </source>
</reference>
<organism evidence="1 2">
    <name type="scientific">Gigaspora margarita</name>
    <dbReference type="NCBI Taxonomy" id="4874"/>
    <lineage>
        <taxon>Eukaryota</taxon>
        <taxon>Fungi</taxon>
        <taxon>Fungi incertae sedis</taxon>
        <taxon>Mucoromycota</taxon>
        <taxon>Glomeromycotina</taxon>
        <taxon>Glomeromycetes</taxon>
        <taxon>Diversisporales</taxon>
        <taxon>Gigasporaceae</taxon>
        <taxon>Gigaspora</taxon>
    </lineage>
</organism>
<accession>A0ABN7XLF2</accession>
<dbReference type="Proteomes" id="UP000789901">
    <property type="component" value="Unassembled WGS sequence"/>
</dbReference>
<feature type="non-terminal residue" evidence="1">
    <location>
        <position position="1"/>
    </location>
</feature>
<proteinExistence type="predicted"/>
<protein>
    <submittedName>
        <fullName evidence="1">22977_t:CDS:1</fullName>
    </submittedName>
</protein>
<dbReference type="EMBL" id="CAJVQB010148534">
    <property type="protein sequence ID" value="CAG8855360.1"/>
    <property type="molecule type" value="Genomic_DNA"/>
</dbReference>
<sequence length="43" mass="5009">EEIPMDDIRQSTIDKLNKIADNIIASQDFKSLISDIVEYKKNR</sequence>